<accession>A0ABW4R155</accession>
<keyword evidence="4" id="KW-1185">Reference proteome</keyword>
<protein>
    <submittedName>
        <fullName evidence="3">Helix-turn-helix domain-containing protein</fullName>
    </submittedName>
</protein>
<organism evidence="3 4">
    <name type="scientific">Hymenobacter bucti</name>
    <dbReference type="NCBI Taxonomy" id="1844114"/>
    <lineage>
        <taxon>Bacteria</taxon>
        <taxon>Pseudomonadati</taxon>
        <taxon>Bacteroidota</taxon>
        <taxon>Cytophagia</taxon>
        <taxon>Cytophagales</taxon>
        <taxon>Hymenobacteraceae</taxon>
        <taxon>Hymenobacter</taxon>
    </lineage>
</organism>
<dbReference type="InterPro" id="IPR001387">
    <property type="entry name" value="Cro/C1-type_HTH"/>
</dbReference>
<dbReference type="RefSeq" id="WP_382317950.1">
    <property type="nucleotide sequence ID" value="NZ_JBHUFD010000018.1"/>
</dbReference>
<gene>
    <name evidence="3" type="ORF">ACFSDX_23180</name>
</gene>
<dbReference type="InterPro" id="IPR010982">
    <property type="entry name" value="Lambda_DNA-bd_dom_sf"/>
</dbReference>
<sequence>MITRIRELLEARQLSPTQFADLIGVGRPVISHILSERNKPSLEVVQKIISAFPDISLPWLLAGTGPMLAAAAAAPAPTAPIRPAEVVQQPIAVAPPVPAPIPTTPTATPRSPRPAAFERPAPTVSPQASSYPQPPKFRPGVAASATSASFGAASPPEVSAPVSVPDPIPTAAMPTAAALPGQPPLSAPTATLSAVSLLSPPLPTESLSTAGSPAPPAAEVPTLATPTSPELAAPDPHPAAALSFLGEPGKAIRRIVIFYRDGSFSDYLPDGN</sequence>
<dbReference type="Proteomes" id="UP001597197">
    <property type="component" value="Unassembled WGS sequence"/>
</dbReference>
<dbReference type="CDD" id="cd00093">
    <property type="entry name" value="HTH_XRE"/>
    <property type="match status" value="1"/>
</dbReference>
<evidence type="ECO:0000313" key="3">
    <source>
        <dbReference type="EMBL" id="MFD1875355.1"/>
    </source>
</evidence>
<evidence type="ECO:0000256" key="1">
    <source>
        <dbReference type="SAM" id="MobiDB-lite"/>
    </source>
</evidence>
<feature type="compositionally biased region" description="Low complexity" evidence="1">
    <location>
        <begin position="104"/>
        <end position="115"/>
    </location>
</feature>
<reference evidence="4" key="1">
    <citation type="journal article" date="2019" name="Int. J. Syst. Evol. Microbiol.">
        <title>The Global Catalogue of Microorganisms (GCM) 10K type strain sequencing project: providing services to taxonomists for standard genome sequencing and annotation.</title>
        <authorList>
            <consortium name="The Broad Institute Genomics Platform"/>
            <consortium name="The Broad Institute Genome Sequencing Center for Infectious Disease"/>
            <person name="Wu L."/>
            <person name="Ma J."/>
        </authorList>
    </citation>
    <scope>NUCLEOTIDE SEQUENCE [LARGE SCALE GENOMIC DNA]</scope>
    <source>
        <strain evidence="4">CGMCC 1.15795</strain>
    </source>
</reference>
<name>A0ABW4R155_9BACT</name>
<dbReference type="SMART" id="SM00530">
    <property type="entry name" value="HTH_XRE"/>
    <property type="match status" value="1"/>
</dbReference>
<feature type="region of interest" description="Disordered" evidence="1">
    <location>
        <begin position="97"/>
        <end position="143"/>
    </location>
</feature>
<evidence type="ECO:0000313" key="4">
    <source>
        <dbReference type="Proteomes" id="UP001597197"/>
    </source>
</evidence>
<proteinExistence type="predicted"/>
<feature type="domain" description="HTH cro/C1-type" evidence="2">
    <location>
        <begin position="5"/>
        <end position="60"/>
    </location>
</feature>
<dbReference type="PROSITE" id="PS50943">
    <property type="entry name" value="HTH_CROC1"/>
    <property type="match status" value="1"/>
</dbReference>
<dbReference type="Pfam" id="PF01381">
    <property type="entry name" value="HTH_3"/>
    <property type="match status" value="1"/>
</dbReference>
<evidence type="ECO:0000259" key="2">
    <source>
        <dbReference type="PROSITE" id="PS50943"/>
    </source>
</evidence>
<dbReference type="EMBL" id="JBHUFD010000018">
    <property type="protein sequence ID" value="MFD1875355.1"/>
    <property type="molecule type" value="Genomic_DNA"/>
</dbReference>
<dbReference type="Gene3D" id="1.10.260.40">
    <property type="entry name" value="lambda repressor-like DNA-binding domains"/>
    <property type="match status" value="1"/>
</dbReference>
<feature type="region of interest" description="Disordered" evidence="1">
    <location>
        <begin position="203"/>
        <end position="235"/>
    </location>
</feature>
<comment type="caution">
    <text evidence="3">The sequence shown here is derived from an EMBL/GenBank/DDBJ whole genome shotgun (WGS) entry which is preliminary data.</text>
</comment>
<dbReference type="SUPFAM" id="SSF47413">
    <property type="entry name" value="lambda repressor-like DNA-binding domains"/>
    <property type="match status" value="1"/>
</dbReference>